<comment type="caution">
    <text evidence="1">The sequence shown here is derived from an EMBL/GenBank/DDBJ whole genome shotgun (WGS) entry which is preliminary data.</text>
</comment>
<proteinExistence type="predicted"/>
<evidence type="ECO:0000313" key="1">
    <source>
        <dbReference type="EMBL" id="KAF4148840.1"/>
    </source>
</evidence>
<organism evidence="1 2">
    <name type="scientific">Phytophthora infestans</name>
    <name type="common">Potato late blight agent</name>
    <name type="synonym">Botrytis infestans</name>
    <dbReference type="NCBI Taxonomy" id="4787"/>
    <lineage>
        <taxon>Eukaryota</taxon>
        <taxon>Sar</taxon>
        <taxon>Stramenopiles</taxon>
        <taxon>Oomycota</taxon>
        <taxon>Peronosporomycetes</taxon>
        <taxon>Peronosporales</taxon>
        <taxon>Peronosporaceae</taxon>
        <taxon>Phytophthora</taxon>
    </lineage>
</organism>
<sequence length="83" mass="8984">MTGSHSAIHTTYHRVVGFGIGTKTPAAIPLRRRLALPLRQLHRLPSKLELLLLEGSANHPGPYALPHCWGGAVYVLIVANAEV</sequence>
<accession>A0A8S9V779</accession>
<gene>
    <name evidence="1" type="ORF">GN958_ATG01968</name>
</gene>
<reference evidence="1" key="1">
    <citation type="submission" date="2020-03" db="EMBL/GenBank/DDBJ databases">
        <title>Hybrid Assembly of Korean Phytophthora infestans isolates.</title>
        <authorList>
            <person name="Prokchorchik M."/>
            <person name="Lee Y."/>
            <person name="Seo J."/>
            <person name="Cho J.-H."/>
            <person name="Park Y.-E."/>
            <person name="Jang D.-C."/>
            <person name="Im J.-S."/>
            <person name="Choi J.-G."/>
            <person name="Park H.-J."/>
            <person name="Lee G.-B."/>
            <person name="Lee Y.-G."/>
            <person name="Hong S.-Y."/>
            <person name="Cho K."/>
            <person name="Sohn K.H."/>
        </authorList>
    </citation>
    <scope>NUCLEOTIDE SEQUENCE</scope>
    <source>
        <strain evidence="1">KR_2_A2</strain>
    </source>
</reference>
<evidence type="ECO:0000313" key="2">
    <source>
        <dbReference type="Proteomes" id="UP000704712"/>
    </source>
</evidence>
<protein>
    <submittedName>
        <fullName evidence="1">Uncharacterized protein</fullName>
    </submittedName>
</protein>
<dbReference type="Proteomes" id="UP000704712">
    <property type="component" value="Unassembled WGS sequence"/>
</dbReference>
<dbReference type="EMBL" id="JAACNO010000214">
    <property type="protein sequence ID" value="KAF4148840.1"/>
    <property type="molecule type" value="Genomic_DNA"/>
</dbReference>
<name>A0A8S9V779_PHYIN</name>
<dbReference type="AlphaFoldDB" id="A0A8S9V779"/>